<dbReference type="Proteomes" id="UP000664044">
    <property type="component" value="Unassembled WGS sequence"/>
</dbReference>
<evidence type="ECO:0000313" key="2">
    <source>
        <dbReference type="Proteomes" id="UP000664044"/>
    </source>
</evidence>
<protein>
    <submittedName>
        <fullName evidence="1">Uncharacterized protein</fullName>
    </submittedName>
</protein>
<comment type="caution">
    <text evidence="1">The sequence shown here is derived from an EMBL/GenBank/DDBJ whole genome shotgun (WGS) entry which is preliminary data.</text>
</comment>
<evidence type="ECO:0000313" key="1">
    <source>
        <dbReference type="EMBL" id="MBO0354641.1"/>
    </source>
</evidence>
<dbReference type="EMBL" id="JAFLNL010000006">
    <property type="protein sequence ID" value="MBO0354641.1"/>
    <property type="molecule type" value="Genomic_DNA"/>
</dbReference>
<proteinExistence type="predicted"/>
<keyword evidence="2" id="KW-1185">Reference proteome</keyword>
<organism evidence="1 2">
    <name type="scientific">Flagellimonas aurea</name>
    <dbReference type="NCBI Taxonomy" id="2915619"/>
    <lineage>
        <taxon>Bacteria</taxon>
        <taxon>Pseudomonadati</taxon>
        <taxon>Bacteroidota</taxon>
        <taxon>Flavobacteriia</taxon>
        <taxon>Flavobacteriales</taxon>
        <taxon>Flavobacteriaceae</taxon>
        <taxon>Flagellimonas</taxon>
    </lineage>
</organism>
<dbReference type="RefSeq" id="WP_207033892.1">
    <property type="nucleotide sequence ID" value="NZ_JAFLNL010000006.1"/>
</dbReference>
<name>A0ABS3G715_9FLAO</name>
<gene>
    <name evidence="1" type="ORF">J0656_11500</name>
</gene>
<sequence length="58" mass="6672">MMVGQAMKYGNLVLERYDFLMVKKYLQGPLGLEDYTHGTVLALLKENLQKAIVQEKKI</sequence>
<accession>A0ABS3G715</accession>
<reference evidence="1 2" key="1">
    <citation type="submission" date="2021-03" db="EMBL/GenBank/DDBJ databases">
        <title>Muricauda lutimaris sp. nov. and Muricauda ruestringensis sp. nov, two marine members of the Flavobacteriaceae isolated from deep sea sediments of Western Pacific.</title>
        <authorList>
            <person name="Zhao S."/>
            <person name="Liu R."/>
        </authorList>
    </citation>
    <scope>NUCLEOTIDE SEQUENCE [LARGE SCALE GENOMIC DNA]</scope>
    <source>
        <strain evidence="1 2">BC31-1-A7</strain>
    </source>
</reference>